<dbReference type="AlphaFoldDB" id="A0A8J3GUM2"/>
<dbReference type="PANTHER" id="PTHR43877">
    <property type="entry name" value="AMINOALKYLPHOSPHONATE N-ACETYLTRANSFERASE-RELATED-RELATED"/>
    <property type="match status" value="1"/>
</dbReference>
<evidence type="ECO:0000256" key="2">
    <source>
        <dbReference type="ARBA" id="ARBA00023315"/>
    </source>
</evidence>
<accession>A0A8J3GUM2</accession>
<evidence type="ECO:0000313" key="5">
    <source>
        <dbReference type="Proteomes" id="UP000626220"/>
    </source>
</evidence>
<reference evidence="4" key="2">
    <citation type="submission" date="2020-09" db="EMBL/GenBank/DDBJ databases">
        <authorList>
            <person name="Sun Q."/>
            <person name="Kim S."/>
        </authorList>
    </citation>
    <scope>NUCLEOTIDE SEQUENCE</scope>
    <source>
        <strain evidence="4">KCTC 42650</strain>
    </source>
</reference>
<comment type="caution">
    <text evidence="4">The sequence shown here is derived from an EMBL/GenBank/DDBJ whole genome shotgun (WGS) entry which is preliminary data.</text>
</comment>
<dbReference type="PANTHER" id="PTHR43877:SF1">
    <property type="entry name" value="ACETYLTRANSFERASE"/>
    <property type="match status" value="1"/>
</dbReference>
<evidence type="ECO:0000259" key="3">
    <source>
        <dbReference type="PROSITE" id="PS51186"/>
    </source>
</evidence>
<dbReference type="InterPro" id="IPR050832">
    <property type="entry name" value="Bact_Acetyltransf"/>
</dbReference>
<dbReference type="SUPFAM" id="SSF55729">
    <property type="entry name" value="Acyl-CoA N-acyltransferases (Nat)"/>
    <property type="match status" value="1"/>
</dbReference>
<gene>
    <name evidence="4" type="ORF">GCM10017056_04600</name>
</gene>
<keyword evidence="2" id="KW-0012">Acyltransferase</keyword>
<reference evidence="4" key="1">
    <citation type="journal article" date="2014" name="Int. J. Syst. Evol. Microbiol.">
        <title>Complete genome sequence of Corynebacterium casei LMG S-19264T (=DSM 44701T), isolated from a smear-ripened cheese.</title>
        <authorList>
            <consortium name="US DOE Joint Genome Institute (JGI-PGF)"/>
            <person name="Walter F."/>
            <person name="Albersmeier A."/>
            <person name="Kalinowski J."/>
            <person name="Ruckert C."/>
        </authorList>
    </citation>
    <scope>NUCLEOTIDE SEQUENCE</scope>
    <source>
        <strain evidence="4">KCTC 42650</strain>
    </source>
</reference>
<evidence type="ECO:0000256" key="1">
    <source>
        <dbReference type="ARBA" id="ARBA00022679"/>
    </source>
</evidence>
<dbReference type="GO" id="GO:0016747">
    <property type="term" value="F:acyltransferase activity, transferring groups other than amino-acyl groups"/>
    <property type="evidence" value="ECO:0007669"/>
    <property type="project" value="InterPro"/>
</dbReference>
<keyword evidence="5" id="KW-1185">Reference proteome</keyword>
<dbReference type="EMBL" id="BNCJ01000001">
    <property type="protein sequence ID" value="GHF35934.1"/>
    <property type="molecule type" value="Genomic_DNA"/>
</dbReference>
<dbReference type="RefSeq" id="WP_189678413.1">
    <property type="nucleotide sequence ID" value="NZ_BNCJ01000001.1"/>
</dbReference>
<feature type="domain" description="N-acetyltransferase" evidence="3">
    <location>
        <begin position="7"/>
        <end position="153"/>
    </location>
</feature>
<proteinExistence type="predicted"/>
<sequence>MPEASDILFRPATAADVPAVVALLADDVLGAGRESADLAPYHAAFEAMQSEGNNTLIVGELDGTAVATYQITFISGLSLRAARRAQVESVRVAASLRNRGAGALLMADAESRARAAGCSLIQLTSNATRADARRFYERLGFTSSHTGFKKTLG</sequence>
<evidence type="ECO:0000313" key="4">
    <source>
        <dbReference type="EMBL" id="GHF35934.1"/>
    </source>
</evidence>
<dbReference type="CDD" id="cd04301">
    <property type="entry name" value="NAT_SF"/>
    <property type="match status" value="1"/>
</dbReference>
<dbReference type="InterPro" id="IPR016181">
    <property type="entry name" value="Acyl_CoA_acyltransferase"/>
</dbReference>
<dbReference type="Proteomes" id="UP000626220">
    <property type="component" value="Unassembled WGS sequence"/>
</dbReference>
<dbReference type="InterPro" id="IPR000182">
    <property type="entry name" value="GNAT_dom"/>
</dbReference>
<dbReference type="Pfam" id="PF00583">
    <property type="entry name" value="Acetyltransf_1"/>
    <property type="match status" value="1"/>
</dbReference>
<organism evidence="4 5">
    <name type="scientific">Seohaeicola zhoushanensis</name>
    <dbReference type="NCBI Taxonomy" id="1569283"/>
    <lineage>
        <taxon>Bacteria</taxon>
        <taxon>Pseudomonadati</taxon>
        <taxon>Pseudomonadota</taxon>
        <taxon>Alphaproteobacteria</taxon>
        <taxon>Rhodobacterales</taxon>
        <taxon>Roseobacteraceae</taxon>
        <taxon>Seohaeicola</taxon>
    </lineage>
</organism>
<name>A0A8J3GUM2_9RHOB</name>
<dbReference type="Gene3D" id="3.40.630.30">
    <property type="match status" value="1"/>
</dbReference>
<keyword evidence="1" id="KW-0808">Transferase</keyword>
<dbReference type="PROSITE" id="PS51186">
    <property type="entry name" value="GNAT"/>
    <property type="match status" value="1"/>
</dbReference>
<protein>
    <submittedName>
        <fullName evidence="4">N-acetyltransferase</fullName>
    </submittedName>
</protein>